<feature type="domain" description="HTH luxR-type" evidence="5">
    <location>
        <begin position="128"/>
        <end position="193"/>
    </location>
</feature>
<dbReference type="STRING" id="574651.SAMN04487968_104196"/>
<organism evidence="7 8">
    <name type="scientific">Nocardioides terrae</name>
    <dbReference type="NCBI Taxonomy" id="574651"/>
    <lineage>
        <taxon>Bacteria</taxon>
        <taxon>Bacillati</taxon>
        <taxon>Actinomycetota</taxon>
        <taxon>Actinomycetes</taxon>
        <taxon>Propionibacteriales</taxon>
        <taxon>Nocardioidaceae</taxon>
        <taxon>Nocardioides</taxon>
    </lineage>
</organism>
<gene>
    <name evidence="7" type="ORF">SAMN04487968_104196</name>
</gene>
<dbReference type="PROSITE" id="PS50043">
    <property type="entry name" value="HTH_LUXR_2"/>
    <property type="match status" value="1"/>
</dbReference>
<feature type="modified residue" description="4-aspartylphosphate" evidence="4">
    <location>
        <position position="53"/>
    </location>
</feature>
<sequence length="199" mass="21853">MLDQPLRLAIVSRQEVVARGLTAMLADYPDRVTVVALASAYARAKGVDVVLYDTLGLHRSDASDLDHLIQKTDAKVVIYSRDMRPDLRARALARGVDGWVSMSLHAGELVEAVERIADGKPTEDQVDWIGHEAGLSPREVEVLSLITQGLSNQDIADRLFLTINTLKSHIRQSYKKIGVSSRAQAVAWCMQHGFAPPDA</sequence>
<dbReference type="InterPro" id="IPR011006">
    <property type="entry name" value="CheY-like_superfamily"/>
</dbReference>
<name>A0A1I1H5D2_9ACTN</name>
<evidence type="ECO:0000256" key="2">
    <source>
        <dbReference type="ARBA" id="ARBA00023125"/>
    </source>
</evidence>
<evidence type="ECO:0000313" key="8">
    <source>
        <dbReference type="Proteomes" id="UP000198832"/>
    </source>
</evidence>
<dbReference type="GO" id="GO:0006355">
    <property type="term" value="P:regulation of DNA-templated transcription"/>
    <property type="evidence" value="ECO:0007669"/>
    <property type="project" value="InterPro"/>
</dbReference>
<protein>
    <submittedName>
        <fullName evidence="7">Two component transcriptional regulator, LuxR family</fullName>
    </submittedName>
</protein>
<dbReference type="Proteomes" id="UP000198832">
    <property type="component" value="Unassembled WGS sequence"/>
</dbReference>
<dbReference type="CDD" id="cd06170">
    <property type="entry name" value="LuxR_C_like"/>
    <property type="match status" value="1"/>
</dbReference>
<evidence type="ECO:0000313" key="7">
    <source>
        <dbReference type="EMBL" id="SFC19154.1"/>
    </source>
</evidence>
<dbReference type="GO" id="GO:0003677">
    <property type="term" value="F:DNA binding"/>
    <property type="evidence" value="ECO:0007669"/>
    <property type="project" value="UniProtKB-KW"/>
</dbReference>
<dbReference type="Gene3D" id="3.40.50.2300">
    <property type="match status" value="1"/>
</dbReference>
<dbReference type="InterPro" id="IPR001789">
    <property type="entry name" value="Sig_transdc_resp-reg_receiver"/>
</dbReference>
<evidence type="ECO:0000259" key="6">
    <source>
        <dbReference type="PROSITE" id="PS50110"/>
    </source>
</evidence>
<dbReference type="SMART" id="SM00421">
    <property type="entry name" value="HTH_LUXR"/>
    <property type="match status" value="1"/>
</dbReference>
<keyword evidence="8" id="KW-1185">Reference proteome</keyword>
<dbReference type="Pfam" id="PF00196">
    <property type="entry name" value="GerE"/>
    <property type="match status" value="1"/>
</dbReference>
<dbReference type="PANTHER" id="PTHR44688:SF16">
    <property type="entry name" value="DNA-BINDING TRANSCRIPTIONAL ACTIVATOR DEVR_DOSR"/>
    <property type="match status" value="1"/>
</dbReference>
<evidence type="ECO:0000256" key="1">
    <source>
        <dbReference type="ARBA" id="ARBA00023015"/>
    </source>
</evidence>
<evidence type="ECO:0000256" key="3">
    <source>
        <dbReference type="ARBA" id="ARBA00023163"/>
    </source>
</evidence>
<keyword evidence="3" id="KW-0804">Transcription</keyword>
<dbReference type="InterPro" id="IPR036388">
    <property type="entry name" value="WH-like_DNA-bd_sf"/>
</dbReference>
<proteinExistence type="predicted"/>
<accession>A0A1I1H5D2</accession>
<dbReference type="SUPFAM" id="SSF52172">
    <property type="entry name" value="CheY-like"/>
    <property type="match status" value="1"/>
</dbReference>
<keyword evidence="4" id="KW-0597">Phosphoprotein</keyword>
<feature type="domain" description="Response regulatory" evidence="6">
    <location>
        <begin position="7"/>
        <end position="117"/>
    </location>
</feature>
<dbReference type="PROSITE" id="PS50110">
    <property type="entry name" value="RESPONSE_REGULATORY"/>
    <property type="match status" value="1"/>
</dbReference>
<dbReference type="InterPro" id="IPR016032">
    <property type="entry name" value="Sig_transdc_resp-reg_C-effctor"/>
</dbReference>
<keyword evidence="1" id="KW-0805">Transcription regulation</keyword>
<dbReference type="PRINTS" id="PR00038">
    <property type="entry name" value="HTHLUXR"/>
</dbReference>
<evidence type="ECO:0000259" key="5">
    <source>
        <dbReference type="PROSITE" id="PS50043"/>
    </source>
</evidence>
<dbReference type="Gene3D" id="1.10.10.10">
    <property type="entry name" value="Winged helix-like DNA-binding domain superfamily/Winged helix DNA-binding domain"/>
    <property type="match status" value="1"/>
</dbReference>
<dbReference type="GO" id="GO:0000160">
    <property type="term" value="P:phosphorelay signal transduction system"/>
    <property type="evidence" value="ECO:0007669"/>
    <property type="project" value="InterPro"/>
</dbReference>
<dbReference type="EMBL" id="FOLB01000004">
    <property type="protein sequence ID" value="SFC19154.1"/>
    <property type="molecule type" value="Genomic_DNA"/>
</dbReference>
<dbReference type="SUPFAM" id="SSF46894">
    <property type="entry name" value="C-terminal effector domain of the bipartite response regulators"/>
    <property type="match status" value="1"/>
</dbReference>
<dbReference type="OrthoDB" id="9816529at2"/>
<reference evidence="7 8" key="1">
    <citation type="submission" date="2016-10" db="EMBL/GenBank/DDBJ databases">
        <authorList>
            <person name="de Groot N.N."/>
        </authorList>
    </citation>
    <scope>NUCLEOTIDE SEQUENCE [LARGE SCALE GENOMIC DNA]</scope>
    <source>
        <strain evidence="7 8">CGMCC 1.7056</strain>
    </source>
</reference>
<dbReference type="InterPro" id="IPR000792">
    <property type="entry name" value="Tscrpt_reg_LuxR_C"/>
</dbReference>
<dbReference type="PANTHER" id="PTHR44688">
    <property type="entry name" value="DNA-BINDING TRANSCRIPTIONAL ACTIVATOR DEVR_DOSR"/>
    <property type="match status" value="1"/>
</dbReference>
<evidence type="ECO:0000256" key="4">
    <source>
        <dbReference type="PROSITE-ProRule" id="PRU00169"/>
    </source>
</evidence>
<dbReference type="RefSeq" id="WP_091121978.1">
    <property type="nucleotide sequence ID" value="NZ_FOLB01000004.1"/>
</dbReference>
<keyword evidence="2" id="KW-0238">DNA-binding</keyword>
<dbReference type="AlphaFoldDB" id="A0A1I1H5D2"/>